<dbReference type="Gene3D" id="1.20.5.110">
    <property type="match status" value="1"/>
</dbReference>
<feature type="domain" description="T-SNARE coiled-coil homology" evidence="5">
    <location>
        <begin position="7"/>
        <end position="69"/>
    </location>
</feature>
<dbReference type="EMBL" id="GL883114">
    <property type="protein sequence ID" value="EGG05255.1"/>
    <property type="molecule type" value="Genomic_DNA"/>
</dbReference>
<evidence type="ECO:0000256" key="4">
    <source>
        <dbReference type="ARBA" id="ARBA00054927"/>
    </source>
</evidence>
<sequence length="71" mass="8311">MDYQVHTKIVEEQDTKLKSLTEILQRQKMIGMLINNELMEQNEILDEFGNEIDSTTKKLNEAKKKMNRLGA</sequence>
<dbReference type="STRING" id="747676.F4RQW3"/>
<dbReference type="FunFam" id="1.20.5.110:FF:000058">
    <property type="entry name" value="VAM7p Vacuolar SNARE protein"/>
    <property type="match status" value="1"/>
</dbReference>
<comment type="function">
    <text evidence="4">Essential for proper morphogenesis of the vacuole. May exist as structural reinforcement on the surface of the vacuolar membrane and be required for maintenance against rupture by osmotic pressure.</text>
</comment>
<dbReference type="PROSITE" id="PS50192">
    <property type="entry name" value="T_SNARE"/>
    <property type="match status" value="1"/>
</dbReference>
<dbReference type="SUPFAM" id="SSF58038">
    <property type="entry name" value="SNARE fusion complex"/>
    <property type="match status" value="1"/>
</dbReference>
<proteinExistence type="predicted"/>
<dbReference type="VEuPathDB" id="FungiDB:MELLADRAFT_56459"/>
<evidence type="ECO:0000256" key="1">
    <source>
        <dbReference type="ARBA" id="ARBA00004116"/>
    </source>
</evidence>
<evidence type="ECO:0000313" key="7">
    <source>
        <dbReference type="Proteomes" id="UP000001072"/>
    </source>
</evidence>
<dbReference type="GO" id="GO:0000329">
    <property type="term" value="C:fungal-type vacuole membrane"/>
    <property type="evidence" value="ECO:0007669"/>
    <property type="project" value="UniProtKB-ARBA"/>
</dbReference>
<evidence type="ECO:0000256" key="2">
    <source>
        <dbReference type="ARBA" id="ARBA00022554"/>
    </source>
</evidence>
<protein>
    <recommendedName>
        <fullName evidence="5">t-SNARE coiled-coil homology domain-containing protein</fullName>
    </recommendedName>
</protein>
<keyword evidence="2" id="KW-0926">Vacuole</keyword>
<dbReference type="HOGENOM" id="CLU_2740556_0_0_1"/>
<gene>
    <name evidence="6" type="ORF">MELLADRAFT_56459</name>
</gene>
<dbReference type="Proteomes" id="UP000001072">
    <property type="component" value="Unassembled WGS sequence"/>
</dbReference>
<dbReference type="GO" id="GO:0007034">
    <property type="term" value="P:vacuolar transport"/>
    <property type="evidence" value="ECO:0007669"/>
    <property type="project" value="UniProtKB-ARBA"/>
</dbReference>
<keyword evidence="7" id="KW-1185">Reference proteome</keyword>
<evidence type="ECO:0000256" key="3">
    <source>
        <dbReference type="ARBA" id="ARBA00023054"/>
    </source>
</evidence>
<dbReference type="GeneID" id="18929042"/>
<comment type="subcellular location">
    <subcellularLocation>
        <location evidence="1">Vacuole</location>
    </subcellularLocation>
</comment>
<dbReference type="SMART" id="SM00397">
    <property type="entry name" value="t_SNARE"/>
    <property type="match status" value="1"/>
</dbReference>
<organism evidence="7">
    <name type="scientific">Melampsora larici-populina (strain 98AG31 / pathotype 3-4-7)</name>
    <name type="common">Poplar leaf rust fungus</name>
    <dbReference type="NCBI Taxonomy" id="747676"/>
    <lineage>
        <taxon>Eukaryota</taxon>
        <taxon>Fungi</taxon>
        <taxon>Dikarya</taxon>
        <taxon>Basidiomycota</taxon>
        <taxon>Pucciniomycotina</taxon>
        <taxon>Pucciniomycetes</taxon>
        <taxon>Pucciniales</taxon>
        <taxon>Melampsoraceae</taxon>
        <taxon>Melampsora</taxon>
    </lineage>
</organism>
<dbReference type="CDD" id="cd15858">
    <property type="entry name" value="SNARE_VAM7"/>
    <property type="match status" value="1"/>
</dbReference>
<evidence type="ECO:0000313" key="6">
    <source>
        <dbReference type="EMBL" id="EGG05255.1"/>
    </source>
</evidence>
<dbReference type="GO" id="GO:0016192">
    <property type="term" value="P:vesicle-mediated transport"/>
    <property type="evidence" value="ECO:0007669"/>
    <property type="project" value="UniProtKB-ARBA"/>
</dbReference>
<reference evidence="7" key="1">
    <citation type="journal article" date="2011" name="Proc. Natl. Acad. Sci. U.S.A.">
        <title>Obligate biotrophy features unraveled by the genomic analysis of rust fungi.</title>
        <authorList>
            <person name="Duplessis S."/>
            <person name="Cuomo C.A."/>
            <person name="Lin Y.-C."/>
            <person name="Aerts A."/>
            <person name="Tisserant E."/>
            <person name="Veneault-Fourrey C."/>
            <person name="Joly D.L."/>
            <person name="Hacquard S."/>
            <person name="Amselem J."/>
            <person name="Cantarel B.L."/>
            <person name="Chiu R."/>
            <person name="Coutinho P.M."/>
            <person name="Feau N."/>
            <person name="Field M."/>
            <person name="Frey P."/>
            <person name="Gelhaye E."/>
            <person name="Goldberg J."/>
            <person name="Grabherr M.G."/>
            <person name="Kodira C.D."/>
            <person name="Kohler A."/>
            <person name="Kuees U."/>
            <person name="Lindquist E.A."/>
            <person name="Lucas S.M."/>
            <person name="Mago R."/>
            <person name="Mauceli E."/>
            <person name="Morin E."/>
            <person name="Murat C."/>
            <person name="Pangilinan J.L."/>
            <person name="Park R."/>
            <person name="Pearson M."/>
            <person name="Quesneville H."/>
            <person name="Rouhier N."/>
            <person name="Sakthikumar S."/>
            <person name="Salamov A.A."/>
            <person name="Schmutz J."/>
            <person name="Selles B."/>
            <person name="Shapiro H."/>
            <person name="Tanguay P."/>
            <person name="Tuskan G.A."/>
            <person name="Henrissat B."/>
            <person name="Van de Peer Y."/>
            <person name="Rouze P."/>
            <person name="Ellis J.G."/>
            <person name="Dodds P.N."/>
            <person name="Schein J.E."/>
            <person name="Zhong S."/>
            <person name="Hamelin R.C."/>
            <person name="Grigoriev I.V."/>
            <person name="Szabo L.J."/>
            <person name="Martin F."/>
        </authorList>
    </citation>
    <scope>NUCLEOTIDE SEQUENCE [LARGE SCALE GENOMIC DNA]</scope>
    <source>
        <strain evidence="7">98AG31 / pathotype 3-4-7</strain>
    </source>
</reference>
<dbReference type="OrthoDB" id="428895at2759"/>
<dbReference type="InterPro" id="IPR000727">
    <property type="entry name" value="T_SNARE_dom"/>
</dbReference>
<dbReference type="KEGG" id="mlr:MELLADRAFT_56459"/>
<accession>F4RQW3</accession>
<dbReference type="GO" id="GO:0097576">
    <property type="term" value="P:vacuole fusion"/>
    <property type="evidence" value="ECO:0007669"/>
    <property type="project" value="UniProtKB-ARBA"/>
</dbReference>
<dbReference type="InParanoid" id="F4RQW3"/>
<dbReference type="RefSeq" id="XP_007411620.1">
    <property type="nucleotide sequence ID" value="XM_007411558.1"/>
</dbReference>
<keyword evidence="3" id="KW-0175">Coiled coil</keyword>
<name>F4RQW3_MELLP</name>
<dbReference type="AlphaFoldDB" id="F4RQW3"/>
<evidence type="ECO:0000259" key="5">
    <source>
        <dbReference type="PROSITE" id="PS50192"/>
    </source>
</evidence>